<dbReference type="Gene3D" id="1.10.340.70">
    <property type="match status" value="1"/>
</dbReference>
<name>A0AAF0TSJ7_SOLVR</name>
<protein>
    <submittedName>
        <fullName evidence="1">Uncharacterized protein</fullName>
    </submittedName>
</protein>
<keyword evidence="2" id="KW-1185">Reference proteome</keyword>
<reference evidence="1" key="1">
    <citation type="submission" date="2023-08" db="EMBL/GenBank/DDBJ databases">
        <title>A de novo genome assembly of Solanum verrucosum Schlechtendal, a Mexican diploid species geographically isolated from the other diploid A-genome species in potato relatives.</title>
        <authorList>
            <person name="Hosaka K."/>
        </authorList>
    </citation>
    <scope>NUCLEOTIDE SEQUENCE</scope>
    <source>
        <tissue evidence="1">Young leaves</tissue>
    </source>
</reference>
<accession>A0AAF0TSJ7</accession>
<dbReference type="EMBL" id="CP133615">
    <property type="protein sequence ID" value="WMV24430.1"/>
    <property type="molecule type" value="Genomic_DNA"/>
</dbReference>
<sequence>MNEKEDSDPILLQLKDAIHKEKVKIFCIGENEILRYQERLCVPDVDGFKDQILKEIHSFMHSIHLGTMKMYRDLREVF</sequence>
<evidence type="ECO:0000313" key="2">
    <source>
        <dbReference type="Proteomes" id="UP001234989"/>
    </source>
</evidence>
<gene>
    <name evidence="1" type="ORF">MTR67_017815</name>
</gene>
<evidence type="ECO:0000313" key="1">
    <source>
        <dbReference type="EMBL" id="WMV24430.1"/>
    </source>
</evidence>
<organism evidence="1 2">
    <name type="scientific">Solanum verrucosum</name>
    <dbReference type="NCBI Taxonomy" id="315347"/>
    <lineage>
        <taxon>Eukaryota</taxon>
        <taxon>Viridiplantae</taxon>
        <taxon>Streptophyta</taxon>
        <taxon>Embryophyta</taxon>
        <taxon>Tracheophyta</taxon>
        <taxon>Spermatophyta</taxon>
        <taxon>Magnoliopsida</taxon>
        <taxon>eudicotyledons</taxon>
        <taxon>Gunneridae</taxon>
        <taxon>Pentapetalae</taxon>
        <taxon>asterids</taxon>
        <taxon>lamiids</taxon>
        <taxon>Solanales</taxon>
        <taxon>Solanaceae</taxon>
        <taxon>Solanoideae</taxon>
        <taxon>Solaneae</taxon>
        <taxon>Solanum</taxon>
    </lineage>
</organism>
<dbReference type="AlphaFoldDB" id="A0AAF0TSJ7"/>
<dbReference type="Proteomes" id="UP001234989">
    <property type="component" value="Chromosome 4"/>
</dbReference>
<proteinExistence type="predicted"/>